<dbReference type="SMART" id="SM00579">
    <property type="entry name" value="FBD"/>
    <property type="match status" value="1"/>
</dbReference>
<gene>
    <name evidence="2" type="ORF">IFM89_035722</name>
</gene>
<dbReference type="OrthoDB" id="612216at2759"/>
<reference evidence="2 3" key="1">
    <citation type="submission" date="2020-10" db="EMBL/GenBank/DDBJ databases">
        <title>The Coptis chinensis genome and diversification of protoberbering-type alkaloids.</title>
        <authorList>
            <person name="Wang B."/>
            <person name="Shu S."/>
            <person name="Song C."/>
            <person name="Liu Y."/>
        </authorList>
    </citation>
    <scope>NUCLEOTIDE SEQUENCE [LARGE SCALE GENOMIC DNA]</scope>
    <source>
        <strain evidence="2">HL-2020</strain>
        <tissue evidence="2">Leaf</tissue>
    </source>
</reference>
<dbReference type="AlphaFoldDB" id="A0A835LCK9"/>
<sequence length="318" mass="36633">MAKLIFMNFVDNVLLHHDTTFIDKFWITGTLILDDIRVIEWISTVSGCQVQELVLDIMVKRPLLFPCTLFTFESLKRLKLHVDSILKFPAQFFMSSLKVVNIYAPALKNMTFDDFYADDDIYDCEIKIHAESLITLDWKSNFAYKDAYHGDRFGTNGSWTLEAIPQPFLPHLEVRTLKVLSRQRTALKVSLRGTLWKLQWILIIKGLTNRIHASAYIFPVYAIWMPTMEIGLELMVLGHLKQFLNLFCHTWKSVELSSFDGNKKELGLVGFLLKNARAILKVTIRSSSTLSANPKKKIVVLKQLLMLPRVSTCVIDIY</sequence>
<comment type="caution">
    <text evidence="2">The sequence shown here is derived from an EMBL/GenBank/DDBJ whole genome shotgun (WGS) entry which is preliminary data.</text>
</comment>
<dbReference type="InterPro" id="IPR006566">
    <property type="entry name" value="FBD"/>
</dbReference>
<evidence type="ECO:0000313" key="3">
    <source>
        <dbReference type="Proteomes" id="UP000631114"/>
    </source>
</evidence>
<accession>A0A835LCK9</accession>
<feature type="domain" description="FBD" evidence="1">
    <location>
        <begin position="245"/>
        <end position="318"/>
    </location>
</feature>
<dbReference type="EMBL" id="JADFTS010000009">
    <property type="protein sequence ID" value="KAF9590513.1"/>
    <property type="molecule type" value="Genomic_DNA"/>
</dbReference>
<protein>
    <recommendedName>
        <fullName evidence="1">FBD domain-containing protein</fullName>
    </recommendedName>
</protein>
<dbReference type="Proteomes" id="UP000631114">
    <property type="component" value="Unassembled WGS sequence"/>
</dbReference>
<proteinExistence type="predicted"/>
<keyword evidence="3" id="KW-1185">Reference proteome</keyword>
<evidence type="ECO:0000313" key="2">
    <source>
        <dbReference type="EMBL" id="KAF9590513.1"/>
    </source>
</evidence>
<evidence type="ECO:0000259" key="1">
    <source>
        <dbReference type="SMART" id="SM00579"/>
    </source>
</evidence>
<organism evidence="2 3">
    <name type="scientific">Coptis chinensis</name>
    <dbReference type="NCBI Taxonomy" id="261450"/>
    <lineage>
        <taxon>Eukaryota</taxon>
        <taxon>Viridiplantae</taxon>
        <taxon>Streptophyta</taxon>
        <taxon>Embryophyta</taxon>
        <taxon>Tracheophyta</taxon>
        <taxon>Spermatophyta</taxon>
        <taxon>Magnoliopsida</taxon>
        <taxon>Ranunculales</taxon>
        <taxon>Ranunculaceae</taxon>
        <taxon>Coptidoideae</taxon>
        <taxon>Coptis</taxon>
    </lineage>
</organism>
<name>A0A835LCK9_9MAGN</name>